<dbReference type="CDD" id="cd14505">
    <property type="entry name" value="CDKN3-like"/>
    <property type="match status" value="1"/>
</dbReference>
<sequence length="175" mass="18848">MSHAPVPDTLHIDWIPTALWPGRLGLTQAPGQPGRDMTADMAALAREGTNVLAPLLLDEEFSRLGMNDYHAQAEARSLTVAPCPIQNGSVPDDRTAFAAYVDELMDQLLDGRNLVLHCRGGVGRAGLVAACLLVQAGMPADAATDLVRATRHPSALENAAQVQFLNDFEDRLTRR</sequence>
<feature type="domain" description="Tyrosine specific protein phosphatases" evidence="2">
    <location>
        <begin position="95"/>
        <end position="151"/>
    </location>
</feature>
<evidence type="ECO:0000313" key="3">
    <source>
        <dbReference type="EMBL" id="MDP9763139.1"/>
    </source>
</evidence>
<accession>A0ABT9MA39</accession>
<dbReference type="Pfam" id="PF22784">
    <property type="entry name" value="PTP-SAK"/>
    <property type="match status" value="1"/>
</dbReference>
<comment type="caution">
    <text evidence="3">The sequence shown here is derived from an EMBL/GenBank/DDBJ whole genome shotgun (WGS) entry which is preliminary data.</text>
</comment>
<dbReference type="InterPro" id="IPR050561">
    <property type="entry name" value="PTP"/>
</dbReference>
<dbReference type="PANTHER" id="PTHR23339">
    <property type="entry name" value="TYROSINE SPECIFIC PROTEIN PHOSPHATASE AND DUAL SPECIFICITY PROTEIN PHOSPHATASE"/>
    <property type="match status" value="1"/>
</dbReference>
<dbReference type="Gene3D" id="3.90.190.10">
    <property type="entry name" value="Protein tyrosine phosphatase superfamily"/>
    <property type="match status" value="1"/>
</dbReference>
<name>A0ABT9MA39_9DEIO</name>
<proteinExistence type="predicted"/>
<reference evidence="3 4" key="1">
    <citation type="submission" date="2023-07" db="EMBL/GenBank/DDBJ databases">
        <title>Genomic Encyclopedia of Type Strains, Phase IV (KMG-IV): sequencing the most valuable type-strain genomes for metagenomic binning, comparative biology and taxonomic classification.</title>
        <authorList>
            <person name="Goeker M."/>
        </authorList>
    </citation>
    <scope>NUCLEOTIDE SEQUENCE [LARGE SCALE GENOMIC DNA]</scope>
    <source>
        <strain evidence="3 4">NIO-1023</strain>
    </source>
</reference>
<dbReference type="InterPro" id="IPR000387">
    <property type="entry name" value="Tyr_Pase_dom"/>
</dbReference>
<dbReference type="PROSITE" id="PS50056">
    <property type="entry name" value="TYR_PHOSPHATASE_2"/>
    <property type="match status" value="1"/>
</dbReference>
<evidence type="ECO:0000259" key="2">
    <source>
        <dbReference type="PROSITE" id="PS50056"/>
    </source>
</evidence>
<dbReference type="RefSeq" id="WP_307463921.1">
    <property type="nucleotide sequence ID" value="NZ_JAURUR010000001.1"/>
</dbReference>
<dbReference type="SUPFAM" id="SSF52799">
    <property type="entry name" value="(Phosphotyrosine protein) phosphatases II"/>
    <property type="match status" value="1"/>
</dbReference>
<dbReference type="InterPro" id="IPR029021">
    <property type="entry name" value="Prot-tyrosine_phosphatase-like"/>
</dbReference>
<dbReference type="EMBL" id="JAURUR010000001">
    <property type="protein sequence ID" value="MDP9763139.1"/>
    <property type="molecule type" value="Genomic_DNA"/>
</dbReference>
<organism evidence="3 4">
    <name type="scientific">Deinococcus enclensis</name>
    <dbReference type="NCBI Taxonomy" id="1049582"/>
    <lineage>
        <taxon>Bacteria</taxon>
        <taxon>Thermotogati</taxon>
        <taxon>Deinococcota</taxon>
        <taxon>Deinococci</taxon>
        <taxon>Deinococcales</taxon>
        <taxon>Deinococcaceae</taxon>
        <taxon>Deinococcus</taxon>
    </lineage>
</organism>
<gene>
    <name evidence="3" type="ORF">QO006_000552</name>
</gene>
<keyword evidence="4" id="KW-1185">Reference proteome</keyword>
<dbReference type="InterPro" id="IPR057023">
    <property type="entry name" value="PTP-SAK"/>
</dbReference>
<keyword evidence="1" id="KW-0378">Hydrolase</keyword>
<evidence type="ECO:0000313" key="4">
    <source>
        <dbReference type="Proteomes" id="UP001232163"/>
    </source>
</evidence>
<dbReference type="Proteomes" id="UP001232163">
    <property type="component" value="Unassembled WGS sequence"/>
</dbReference>
<evidence type="ECO:0000256" key="1">
    <source>
        <dbReference type="ARBA" id="ARBA00022801"/>
    </source>
</evidence>
<protein>
    <submittedName>
        <fullName evidence="3">Protein-tyrosine phosphatase</fullName>
    </submittedName>
</protein>